<dbReference type="EMBL" id="AP017424">
    <property type="protein sequence ID" value="BAU87987.1"/>
    <property type="molecule type" value="Genomic_DNA"/>
</dbReference>
<evidence type="ECO:0000313" key="2">
    <source>
        <dbReference type="Proteomes" id="UP000217676"/>
    </source>
</evidence>
<keyword evidence="2" id="KW-1185">Reference proteome</keyword>
<dbReference type="KEGG" id="slau:SLA_7121"/>
<proteinExistence type="predicted"/>
<name>A0A160P7P9_STRLU</name>
<gene>
    <name evidence="1" type="ORF">SLA_7121</name>
</gene>
<sequence>MFLAVLVVRQGGEEMSECLFEVGERRGSSADVARVQPAELGYGVAHVAMRGIDVPEVVLTEDVDAVALIVGVGADG</sequence>
<reference evidence="1 2" key="1">
    <citation type="journal article" date="2016" name="Genome Announc.">
        <title>Complete Genome Sequence of Thiostrepton-Producing Streptomyces laurentii ATCC 31255.</title>
        <authorList>
            <person name="Doi K."/>
            <person name="Fujino Y."/>
            <person name="Nagayoshi Y."/>
            <person name="Ohshima T."/>
            <person name="Ogata S."/>
        </authorList>
    </citation>
    <scope>NUCLEOTIDE SEQUENCE [LARGE SCALE GENOMIC DNA]</scope>
    <source>
        <strain evidence="1 2">ATCC 31255</strain>
    </source>
</reference>
<accession>A0A160P7P9</accession>
<protein>
    <submittedName>
        <fullName evidence="1">Uncharacterized protein</fullName>
    </submittedName>
</protein>
<dbReference type="AlphaFoldDB" id="A0A160P7P9"/>
<evidence type="ECO:0000313" key="1">
    <source>
        <dbReference type="EMBL" id="BAU87987.1"/>
    </source>
</evidence>
<organism evidence="1 2">
    <name type="scientific">Streptomyces laurentii</name>
    <dbReference type="NCBI Taxonomy" id="39478"/>
    <lineage>
        <taxon>Bacteria</taxon>
        <taxon>Bacillati</taxon>
        <taxon>Actinomycetota</taxon>
        <taxon>Actinomycetes</taxon>
        <taxon>Kitasatosporales</taxon>
        <taxon>Streptomycetaceae</taxon>
        <taxon>Streptomyces</taxon>
    </lineage>
</organism>
<dbReference type="Proteomes" id="UP000217676">
    <property type="component" value="Chromosome"/>
</dbReference>